<feature type="region of interest" description="Disordered" evidence="1">
    <location>
        <begin position="67"/>
        <end position="181"/>
    </location>
</feature>
<feature type="compositionally biased region" description="Low complexity" evidence="1">
    <location>
        <begin position="95"/>
        <end position="107"/>
    </location>
</feature>
<reference evidence="2" key="1">
    <citation type="submission" date="2023-10" db="EMBL/GenBank/DDBJ databases">
        <title>Genome assemblies of two species of porcelain crab, Petrolisthes cinctipes and Petrolisthes manimaculis (Anomura: Porcellanidae).</title>
        <authorList>
            <person name="Angst P."/>
        </authorList>
    </citation>
    <scope>NUCLEOTIDE SEQUENCE</scope>
    <source>
        <strain evidence="2">PB745_01</strain>
        <tissue evidence="2">Gill</tissue>
    </source>
</reference>
<evidence type="ECO:0000313" key="2">
    <source>
        <dbReference type="EMBL" id="KAK3861681.1"/>
    </source>
</evidence>
<proteinExistence type="predicted"/>
<dbReference type="AlphaFoldDB" id="A0AAE1JZA5"/>
<keyword evidence="3" id="KW-1185">Reference proteome</keyword>
<dbReference type="EMBL" id="JAWQEG010004431">
    <property type="protein sequence ID" value="KAK3861681.1"/>
    <property type="molecule type" value="Genomic_DNA"/>
</dbReference>
<protein>
    <submittedName>
        <fullName evidence="2">Uncharacterized protein</fullName>
    </submittedName>
</protein>
<name>A0AAE1JZA5_PETCI</name>
<gene>
    <name evidence="2" type="ORF">Pcinc_032383</name>
</gene>
<organism evidence="2 3">
    <name type="scientific">Petrolisthes cinctipes</name>
    <name type="common">Flat porcelain crab</name>
    <dbReference type="NCBI Taxonomy" id="88211"/>
    <lineage>
        <taxon>Eukaryota</taxon>
        <taxon>Metazoa</taxon>
        <taxon>Ecdysozoa</taxon>
        <taxon>Arthropoda</taxon>
        <taxon>Crustacea</taxon>
        <taxon>Multicrustacea</taxon>
        <taxon>Malacostraca</taxon>
        <taxon>Eumalacostraca</taxon>
        <taxon>Eucarida</taxon>
        <taxon>Decapoda</taxon>
        <taxon>Pleocyemata</taxon>
        <taxon>Anomura</taxon>
        <taxon>Galatheoidea</taxon>
        <taxon>Porcellanidae</taxon>
        <taxon>Petrolisthes</taxon>
    </lineage>
</organism>
<evidence type="ECO:0000313" key="3">
    <source>
        <dbReference type="Proteomes" id="UP001286313"/>
    </source>
</evidence>
<feature type="compositionally biased region" description="Low complexity" evidence="1">
    <location>
        <begin position="117"/>
        <end position="129"/>
    </location>
</feature>
<comment type="caution">
    <text evidence="2">The sequence shown here is derived from an EMBL/GenBank/DDBJ whole genome shotgun (WGS) entry which is preliminary data.</text>
</comment>
<accession>A0AAE1JZA5</accession>
<evidence type="ECO:0000256" key="1">
    <source>
        <dbReference type="SAM" id="MobiDB-lite"/>
    </source>
</evidence>
<sequence>MTGAGDGAWMKLDRGEGRKEGAIDFKVLWGSERGDEGEMEMWTQGVEWKECVCVWCFTLHDPQLHPPRPPASPSTTPSFTLHDPQLHPPLPPASPSTTPSFTLHYPQLHPPLPPASPSTTPSFTLHYPQLHPPLPPASPSTTPSFTLHDPQLHPPRPPASPSTTPSLTHHDPSRQTGYFPSHDELEVGQAGEGIDFHFSHHRHHHTCPPTVCPVLALSSHA</sequence>
<dbReference type="Proteomes" id="UP001286313">
    <property type="component" value="Unassembled WGS sequence"/>
</dbReference>